<keyword evidence="4" id="KW-1185">Reference proteome</keyword>
<dbReference type="SFLD" id="SFLDF00009">
    <property type="entry name" value="o-succinylbenzoate_synthase"/>
    <property type="match status" value="1"/>
</dbReference>
<sequence length="388" mass="41751">MTHPLIQTEMQVLELQWAPLDLDLLVPIRTAAATYRVRHVVMLRARVRIEGREVVGYGECSPLPGWNAESRDDVIAALTLLRDDPNLSAPLSLGPGQLDQALGQLALLPTLRFALELALLDALARHHSLPLAAILGLASTATADDLHQGVPLQTTFALDAPLITAQRAAVAVGNSELAIKLKVGLDPLQGDLERIRLVREHCPNARLRLDANGAFSPEQTLRFARAVAEFDIDFIEEPVSQLSVDAFQYLQQASPVPIAADESASPPAQARALIDARAVGALVLKPMSIGGLLPTLELIRLADAAHIQVVVSNLIESALGRRAAAHLVIANRHLHALQGCHGLKTGGWLRADVAPRVDITARQHLRLDDTPGVGFIPRPWSEQPGDAP</sequence>
<dbReference type="RefSeq" id="WP_111728932.1">
    <property type="nucleotide sequence ID" value="NZ_QHKO01000002.1"/>
</dbReference>
<dbReference type="EMBL" id="QHKO01000002">
    <property type="protein sequence ID" value="RAL23674.1"/>
    <property type="molecule type" value="Genomic_DNA"/>
</dbReference>
<evidence type="ECO:0000259" key="2">
    <source>
        <dbReference type="SMART" id="SM00922"/>
    </source>
</evidence>
<dbReference type="SUPFAM" id="SSF51604">
    <property type="entry name" value="Enolase C-terminal domain-like"/>
    <property type="match status" value="1"/>
</dbReference>
<evidence type="ECO:0000256" key="1">
    <source>
        <dbReference type="ARBA" id="ARBA00022723"/>
    </source>
</evidence>
<reference evidence="3 4" key="1">
    <citation type="submission" date="2018-05" db="EMBL/GenBank/DDBJ databases">
        <title>Lujinxingia marina gen. nov. sp. nov., a new facultative anaerobic member of the class Deltaproteobacteria, and proposal of Lujinxingaceae fam. nov.</title>
        <authorList>
            <person name="Li C.-M."/>
        </authorList>
    </citation>
    <scope>NUCLEOTIDE SEQUENCE [LARGE SCALE GENOMIC DNA]</scope>
    <source>
        <strain evidence="3 4">B210</strain>
    </source>
</reference>
<dbReference type="SFLD" id="SFLDS00001">
    <property type="entry name" value="Enolase"/>
    <property type="match status" value="1"/>
</dbReference>
<evidence type="ECO:0000313" key="4">
    <source>
        <dbReference type="Proteomes" id="UP000249169"/>
    </source>
</evidence>
<dbReference type="Pfam" id="PF13378">
    <property type="entry name" value="MR_MLE_C"/>
    <property type="match status" value="1"/>
</dbReference>
<dbReference type="InterPro" id="IPR013342">
    <property type="entry name" value="Mandelate_racemase_C"/>
</dbReference>
<dbReference type="Gene3D" id="3.20.20.120">
    <property type="entry name" value="Enolase-like C-terminal domain"/>
    <property type="match status" value="1"/>
</dbReference>
<dbReference type="Proteomes" id="UP000249169">
    <property type="component" value="Unassembled WGS sequence"/>
</dbReference>
<dbReference type="InterPro" id="IPR036849">
    <property type="entry name" value="Enolase-like_C_sf"/>
</dbReference>
<organism evidence="3 4">
    <name type="scientific">Lujinxingia litoralis</name>
    <dbReference type="NCBI Taxonomy" id="2211119"/>
    <lineage>
        <taxon>Bacteria</taxon>
        <taxon>Deltaproteobacteria</taxon>
        <taxon>Bradymonadales</taxon>
        <taxon>Lujinxingiaceae</taxon>
        <taxon>Lujinxingia</taxon>
    </lineage>
</organism>
<dbReference type="GO" id="GO:0046872">
    <property type="term" value="F:metal ion binding"/>
    <property type="evidence" value="ECO:0007669"/>
    <property type="project" value="UniProtKB-KW"/>
</dbReference>
<dbReference type="Gene3D" id="3.30.390.10">
    <property type="entry name" value="Enolase-like, N-terminal domain"/>
    <property type="match status" value="1"/>
</dbReference>
<comment type="caution">
    <text evidence="3">The sequence shown here is derived from an EMBL/GenBank/DDBJ whole genome shotgun (WGS) entry which is preliminary data.</text>
</comment>
<gene>
    <name evidence="3" type="ORF">DL240_05810</name>
</gene>
<feature type="domain" description="Mandelate racemase/muconate lactonizing enzyme C-terminal" evidence="2">
    <location>
        <begin position="161"/>
        <end position="257"/>
    </location>
</feature>
<dbReference type="GO" id="GO:0003824">
    <property type="term" value="F:catalytic activity"/>
    <property type="evidence" value="ECO:0007669"/>
    <property type="project" value="UniProtKB-ARBA"/>
</dbReference>
<dbReference type="OrthoDB" id="9802699at2"/>
<dbReference type="InterPro" id="IPR029065">
    <property type="entry name" value="Enolase_C-like"/>
</dbReference>
<proteinExistence type="predicted"/>
<dbReference type="SUPFAM" id="SSF54826">
    <property type="entry name" value="Enolase N-terminal domain-like"/>
    <property type="match status" value="1"/>
</dbReference>
<dbReference type="PANTHER" id="PTHR48073:SF2">
    <property type="entry name" value="O-SUCCINYLBENZOATE SYNTHASE"/>
    <property type="match status" value="1"/>
</dbReference>
<dbReference type="SFLD" id="SFLDG00180">
    <property type="entry name" value="muconate_cycloisomerase"/>
    <property type="match status" value="1"/>
</dbReference>
<dbReference type="PANTHER" id="PTHR48073">
    <property type="entry name" value="O-SUCCINYLBENZOATE SYNTHASE-RELATED"/>
    <property type="match status" value="1"/>
</dbReference>
<dbReference type="InterPro" id="IPR029017">
    <property type="entry name" value="Enolase-like_N"/>
</dbReference>
<keyword evidence="1" id="KW-0479">Metal-binding</keyword>
<evidence type="ECO:0000313" key="3">
    <source>
        <dbReference type="EMBL" id="RAL23674.1"/>
    </source>
</evidence>
<name>A0A328C9L0_9DELT</name>
<accession>A0A328C9L0</accession>
<dbReference type="AlphaFoldDB" id="A0A328C9L0"/>
<dbReference type="SMART" id="SM00922">
    <property type="entry name" value="MR_MLE"/>
    <property type="match status" value="1"/>
</dbReference>
<protein>
    <recommendedName>
        <fullName evidence="2">Mandelate racemase/muconate lactonizing enzyme C-terminal domain-containing protein</fullName>
    </recommendedName>
</protein>